<feature type="compositionally biased region" description="Low complexity" evidence="1">
    <location>
        <begin position="702"/>
        <end position="720"/>
    </location>
</feature>
<name>A0ABV3DI65_9ACTN</name>
<feature type="region of interest" description="Disordered" evidence="1">
    <location>
        <begin position="1"/>
        <end position="839"/>
    </location>
</feature>
<feature type="compositionally biased region" description="Low complexity" evidence="1">
    <location>
        <begin position="91"/>
        <end position="105"/>
    </location>
</feature>
<organism evidence="3 4">
    <name type="scientific">Streptodolium elevatio</name>
    <dbReference type="NCBI Taxonomy" id="3157996"/>
    <lineage>
        <taxon>Bacteria</taxon>
        <taxon>Bacillati</taxon>
        <taxon>Actinomycetota</taxon>
        <taxon>Actinomycetes</taxon>
        <taxon>Kitasatosporales</taxon>
        <taxon>Streptomycetaceae</taxon>
        <taxon>Streptodolium</taxon>
    </lineage>
</organism>
<feature type="compositionally biased region" description="Acidic residues" evidence="1">
    <location>
        <begin position="477"/>
        <end position="496"/>
    </location>
</feature>
<feature type="compositionally biased region" description="Low complexity" evidence="1">
    <location>
        <begin position="1222"/>
        <end position="1243"/>
    </location>
</feature>
<dbReference type="EMBL" id="JBEZFP010000033">
    <property type="protein sequence ID" value="MEU8134889.1"/>
    <property type="molecule type" value="Genomic_DNA"/>
</dbReference>
<dbReference type="Pfam" id="PF01656">
    <property type="entry name" value="CbiA"/>
    <property type="match status" value="1"/>
</dbReference>
<feature type="compositionally biased region" description="Low complexity" evidence="1">
    <location>
        <begin position="610"/>
        <end position="620"/>
    </location>
</feature>
<feature type="compositionally biased region" description="Pro residues" evidence="1">
    <location>
        <begin position="1244"/>
        <end position="1258"/>
    </location>
</feature>
<accession>A0ABV3DI65</accession>
<feature type="compositionally biased region" description="Low complexity" evidence="1">
    <location>
        <begin position="765"/>
        <end position="819"/>
    </location>
</feature>
<protein>
    <submittedName>
        <fullName evidence="3">AAA family ATPase</fullName>
    </submittedName>
</protein>
<feature type="compositionally biased region" description="Acidic residues" evidence="1">
    <location>
        <begin position="415"/>
        <end position="456"/>
    </location>
</feature>
<evidence type="ECO:0000313" key="4">
    <source>
        <dbReference type="Proteomes" id="UP001551482"/>
    </source>
</evidence>
<feature type="domain" description="CobQ/CobB/MinD/ParA nucleotide binding" evidence="2">
    <location>
        <begin position="895"/>
        <end position="971"/>
    </location>
</feature>
<dbReference type="RefSeq" id="WP_358353929.1">
    <property type="nucleotide sequence ID" value="NZ_JBEZFP010000033.1"/>
</dbReference>
<feature type="compositionally biased region" description="Gly residues" evidence="1">
    <location>
        <begin position="164"/>
        <end position="176"/>
    </location>
</feature>
<feature type="region of interest" description="Disordered" evidence="1">
    <location>
        <begin position="1150"/>
        <end position="1258"/>
    </location>
</feature>
<dbReference type="Gene3D" id="3.40.50.300">
    <property type="entry name" value="P-loop containing nucleotide triphosphate hydrolases"/>
    <property type="match status" value="1"/>
</dbReference>
<dbReference type="SUPFAM" id="SSF52540">
    <property type="entry name" value="P-loop containing nucleoside triphosphate hydrolases"/>
    <property type="match status" value="1"/>
</dbReference>
<feature type="compositionally biased region" description="Low complexity" evidence="1">
    <location>
        <begin position="659"/>
        <end position="688"/>
    </location>
</feature>
<dbReference type="InterPro" id="IPR050625">
    <property type="entry name" value="ParA/MinD_ATPase"/>
</dbReference>
<dbReference type="InterPro" id="IPR027417">
    <property type="entry name" value="P-loop_NTPase"/>
</dbReference>
<feature type="compositionally biased region" description="Basic and acidic residues" evidence="1">
    <location>
        <begin position="1"/>
        <end position="12"/>
    </location>
</feature>
<feature type="compositionally biased region" description="Pro residues" evidence="1">
    <location>
        <begin position="193"/>
        <end position="223"/>
    </location>
</feature>
<feature type="compositionally biased region" description="Low complexity" evidence="1">
    <location>
        <begin position="151"/>
        <end position="163"/>
    </location>
</feature>
<dbReference type="Proteomes" id="UP001551482">
    <property type="component" value="Unassembled WGS sequence"/>
</dbReference>
<comment type="caution">
    <text evidence="3">The sequence shown here is derived from an EMBL/GenBank/DDBJ whole genome shotgun (WGS) entry which is preliminary data.</text>
</comment>
<feature type="compositionally biased region" description="Basic and acidic residues" evidence="1">
    <location>
        <begin position="66"/>
        <end position="79"/>
    </location>
</feature>
<gene>
    <name evidence="3" type="ORF">AB0C36_15390</name>
</gene>
<sequence>MSSEQDGRHVETPADEEEEWSGPDFTMPSWYGQSSGRASAGAMPAPSGEPLRGPAPYVHPVAPDEVTERQDSDTERRVGNDASPAPLSWTPPGAAAPAGGAAAAGHTAGSGHREEPGSSFGYQPAHQPESHEPHTPAAGGYPPDPRSENPGDSGHSGDSSGAGNSSGAGGSSGSSGLGNQDPTRLLPRITDDMPPPAGYQGGPLPPGVPPRPTTPPSIPPQQPAAPSWTPPGQGAGGQGGAWHHPGTAPASAPDPAYGQQQSQAPQYESPYGRHDWQQQAPGTYVPQAPQEAAGHPYGQQTPYDAYVQPSPVYSPRPDLSAFPPPQPHVAAEAASQPNAEEPAADLPWSGNWAGDAGESAVAHEDEPEAQPAGGSVPEAPSADGQRDEPESHGVSLDRAPTPDATDVNPRAAVESTEEDREDREDQEDLEDTPTAEDSDAEADAPDSADPQADDLGDDVRDVPEAVADQNTGSDSDAGPEPEPEPTTDDSPDEDAEVSAAAHDVDNDSAAEPGSSASSSPASSPGSSPGAPAWSPPAPGSTPGQQAPGPQFAPGSPGPDSGAPGGYPQQYAQPAAAAGQFTPQPRAYVPPQGHGGSAPGAPQYGQPPFPAQQTQQQAHGPNPQPGPYGTAAPAHGHVQGPPQGQAPSPGPEGYSVPQTPGAVPPAGYAQPPGQPQQPVYPQNPGYPQGAYAQNAPHPQGVQGEPPRGESGPGGAWQAPGQGAPGPVPPPGDSSGPGAPHQGYPTQGDAEASPYGQAPLAPPQGPPLFQQPVQPGQPGQLGQPGQSAEPGPQAPQAQQPQHGQHPQQPPQTQQAQQGPPANSVWGPDTSSGPQRSVGGAPLGYTAAVELSSDRLLRRQPQAKRTGSRFRIGGRAAEAARAERLGRIRTPVLNGYRIAVISLKGGVGKTTTTTALGATLATERQDRVIAIDANPDAGTLGRRVRRETGATIRDLVTALPRLHSYMDIRRFTSQAPSGLEILANDVDPAVSTTFDDADYRAVIDVLGKQYPIILTDSGTGLLYSAMRGVLDLAHQLIVISTPSVDGATSASTTLDWLVAHGYADLVARSITVISGVRESGRVVKTEDIVAHFETRCRAVLVVPFDEHLSAGAELDLDLMRPKTREAYFELAALVAEDFGRTAPTDEPWQQNAWAPAQQQYAAQGQPWPQQPYQAAPQQPAPQQQPYQQQPYPQPQSQPGQQPEQHPGQPQYGQPYPSPQQPHAGQPWPQQQDGPPPQYQQAPQQPYQQPPQQQPPQPPQQG</sequence>
<reference evidence="3 4" key="1">
    <citation type="submission" date="2024-06" db="EMBL/GenBank/DDBJ databases">
        <title>The Natural Products Discovery Center: Release of the First 8490 Sequenced Strains for Exploring Actinobacteria Biosynthetic Diversity.</title>
        <authorList>
            <person name="Kalkreuter E."/>
            <person name="Kautsar S.A."/>
            <person name="Yang D."/>
            <person name="Bader C.D."/>
            <person name="Teijaro C.N."/>
            <person name="Fluegel L."/>
            <person name="Davis C.M."/>
            <person name="Simpson J.R."/>
            <person name="Lauterbach L."/>
            <person name="Steele A.D."/>
            <person name="Gui C."/>
            <person name="Meng S."/>
            <person name="Li G."/>
            <person name="Viehrig K."/>
            <person name="Ye F."/>
            <person name="Su P."/>
            <person name="Kiefer A.F."/>
            <person name="Nichols A."/>
            <person name="Cepeda A.J."/>
            <person name="Yan W."/>
            <person name="Fan B."/>
            <person name="Jiang Y."/>
            <person name="Adhikari A."/>
            <person name="Zheng C.-J."/>
            <person name="Schuster L."/>
            <person name="Cowan T.M."/>
            <person name="Smanski M.J."/>
            <person name="Chevrette M.G."/>
            <person name="De Carvalho L.P.S."/>
            <person name="Shen B."/>
        </authorList>
    </citation>
    <scope>NUCLEOTIDE SEQUENCE [LARGE SCALE GENOMIC DNA]</scope>
    <source>
        <strain evidence="3 4">NPDC048946</strain>
    </source>
</reference>
<feature type="compositionally biased region" description="Low complexity" evidence="1">
    <location>
        <begin position="1150"/>
        <end position="1211"/>
    </location>
</feature>
<keyword evidence="4" id="KW-1185">Reference proteome</keyword>
<feature type="compositionally biased region" description="Low complexity" evidence="1">
    <location>
        <begin position="540"/>
        <end position="579"/>
    </location>
</feature>
<evidence type="ECO:0000256" key="1">
    <source>
        <dbReference type="SAM" id="MobiDB-lite"/>
    </source>
</evidence>
<evidence type="ECO:0000313" key="3">
    <source>
        <dbReference type="EMBL" id="MEU8134889.1"/>
    </source>
</evidence>
<dbReference type="PANTHER" id="PTHR43384">
    <property type="entry name" value="SEPTUM SITE-DETERMINING PROTEIN MIND HOMOLOG, CHLOROPLASTIC-RELATED"/>
    <property type="match status" value="1"/>
</dbReference>
<proteinExistence type="predicted"/>
<dbReference type="InterPro" id="IPR002586">
    <property type="entry name" value="CobQ/CobB/MinD/ParA_Nub-bd_dom"/>
</dbReference>
<dbReference type="PANTHER" id="PTHR43384:SF14">
    <property type="entry name" value="ESX-1 SECRETION-ASSOCIATED PROTEIN ESPI"/>
    <property type="match status" value="1"/>
</dbReference>
<evidence type="ECO:0000259" key="2">
    <source>
        <dbReference type="Pfam" id="PF01656"/>
    </source>
</evidence>
<feature type="compositionally biased region" description="Low complexity" evidence="1">
    <location>
        <begin position="509"/>
        <end position="532"/>
    </location>
</feature>